<organism evidence="1 2">
    <name type="scientific">Brachionus plicatilis</name>
    <name type="common">Marine rotifer</name>
    <name type="synonym">Brachionus muelleri</name>
    <dbReference type="NCBI Taxonomy" id="10195"/>
    <lineage>
        <taxon>Eukaryota</taxon>
        <taxon>Metazoa</taxon>
        <taxon>Spiralia</taxon>
        <taxon>Gnathifera</taxon>
        <taxon>Rotifera</taxon>
        <taxon>Eurotatoria</taxon>
        <taxon>Monogononta</taxon>
        <taxon>Pseudotrocha</taxon>
        <taxon>Ploima</taxon>
        <taxon>Brachionidae</taxon>
        <taxon>Brachionus</taxon>
    </lineage>
</organism>
<keyword evidence="2" id="KW-1185">Reference proteome</keyword>
<name>A0A3M7Q8F7_BRAPC</name>
<accession>A0A3M7Q8F7</accession>
<protein>
    <submittedName>
        <fullName evidence="1">Uncharacterized protein</fullName>
    </submittedName>
</protein>
<evidence type="ECO:0000313" key="1">
    <source>
        <dbReference type="EMBL" id="RNA07686.1"/>
    </source>
</evidence>
<dbReference type="Proteomes" id="UP000276133">
    <property type="component" value="Unassembled WGS sequence"/>
</dbReference>
<comment type="caution">
    <text evidence="1">The sequence shown here is derived from an EMBL/GenBank/DDBJ whole genome shotgun (WGS) entry which is preliminary data.</text>
</comment>
<sequence length="98" mass="11446">MRLDLVFGSNFYFDVLICDVLMLTLQTPRLYRFTHVAMEIVGSLHFCLVITDECEVVVQMSLVTQNSCPHYHDNYVVIATNVEIRTLSLIRQQHRCMH</sequence>
<dbReference type="AlphaFoldDB" id="A0A3M7Q8F7"/>
<proteinExistence type="predicted"/>
<dbReference type="EMBL" id="REGN01006965">
    <property type="protein sequence ID" value="RNA07686.1"/>
    <property type="molecule type" value="Genomic_DNA"/>
</dbReference>
<reference evidence="1 2" key="1">
    <citation type="journal article" date="2018" name="Sci. Rep.">
        <title>Genomic signatures of local adaptation to the degree of environmental predictability in rotifers.</title>
        <authorList>
            <person name="Franch-Gras L."/>
            <person name="Hahn C."/>
            <person name="Garcia-Roger E.M."/>
            <person name="Carmona M.J."/>
            <person name="Serra M."/>
            <person name="Gomez A."/>
        </authorList>
    </citation>
    <scope>NUCLEOTIDE SEQUENCE [LARGE SCALE GENOMIC DNA]</scope>
    <source>
        <strain evidence="1">HYR1</strain>
    </source>
</reference>
<gene>
    <name evidence="1" type="ORF">BpHYR1_029402</name>
</gene>
<evidence type="ECO:0000313" key="2">
    <source>
        <dbReference type="Proteomes" id="UP000276133"/>
    </source>
</evidence>